<dbReference type="Pfam" id="PF13361">
    <property type="entry name" value="UvrD_C"/>
    <property type="match status" value="1"/>
</dbReference>
<evidence type="ECO:0000313" key="16">
    <source>
        <dbReference type="EMBL" id="SUB85485.1"/>
    </source>
</evidence>
<evidence type="ECO:0000256" key="12">
    <source>
        <dbReference type="PROSITE-ProRule" id="PRU00560"/>
    </source>
</evidence>
<evidence type="ECO:0000256" key="5">
    <source>
        <dbReference type="ARBA" id="ARBA00022840"/>
    </source>
</evidence>
<evidence type="ECO:0000256" key="1">
    <source>
        <dbReference type="ARBA" id="ARBA00009922"/>
    </source>
</evidence>
<keyword evidence="5 12" id="KW-0067">ATP-binding</keyword>
<dbReference type="CDD" id="cd17932">
    <property type="entry name" value="DEXQc_UvrD"/>
    <property type="match status" value="1"/>
</dbReference>
<proteinExistence type="inferred from homology"/>
<feature type="region of interest" description="Disordered" evidence="13">
    <location>
        <begin position="669"/>
        <end position="720"/>
    </location>
</feature>
<dbReference type="GO" id="GO:0003677">
    <property type="term" value="F:DNA binding"/>
    <property type="evidence" value="ECO:0007669"/>
    <property type="project" value="UniProtKB-KW"/>
</dbReference>
<accession>A0A379DYI9</accession>
<dbReference type="Gene3D" id="1.10.10.160">
    <property type="match status" value="1"/>
</dbReference>
<dbReference type="GO" id="GO:0005524">
    <property type="term" value="F:ATP binding"/>
    <property type="evidence" value="ECO:0007669"/>
    <property type="project" value="UniProtKB-UniRule"/>
</dbReference>
<feature type="domain" description="UvrD-like helicase ATP-binding" evidence="14">
    <location>
        <begin position="14"/>
        <end position="299"/>
    </location>
</feature>
<dbReference type="Gene3D" id="1.10.486.10">
    <property type="entry name" value="PCRA, domain 4"/>
    <property type="match status" value="1"/>
</dbReference>
<dbReference type="GO" id="GO:0005829">
    <property type="term" value="C:cytosol"/>
    <property type="evidence" value="ECO:0007669"/>
    <property type="project" value="TreeGrafter"/>
</dbReference>
<dbReference type="InterPro" id="IPR014017">
    <property type="entry name" value="DNA_helicase_UvrD-like_C"/>
</dbReference>
<dbReference type="InterPro" id="IPR000212">
    <property type="entry name" value="DNA_helicase_UvrD/REP"/>
</dbReference>
<dbReference type="FunFam" id="1.10.10.160:FF:000001">
    <property type="entry name" value="ATP-dependent DNA helicase"/>
    <property type="match status" value="1"/>
</dbReference>
<evidence type="ECO:0000313" key="17">
    <source>
        <dbReference type="Proteomes" id="UP000254072"/>
    </source>
</evidence>
<gene>
    <name evidence="16" type="primary">pcrA_1</name>
    <name evidence="16" type="ORF">NCTC11157_01210</name>
</gene>
<dbReference type="GO" id="GO:0009314">
    <property type="term" value="P:response to radiation"/>
    <property type="evidence" value="ECO:0007669"/>
    <property type="project" value="UniProtKB-ARBA"/>
</dbReference>
<protein>
    <recommendedName>
        <fullName evidence="9">DNA 3'-5' helicase</fullName>
        <ecNumber evidence="9">5.6.2.4</ecNumber>
    </recommendedName>
    <alternativeName>
        <fullName evidence="10">DNA 3'-5' helicase II</fullName>
    </alternativeName>
</protein>
<dbReference type="InterPro" id="IPR014016">
    <property type="entry name" value="UvrD-like_ATP-bd"/>
</dbReference>
<dbReference type="Pfam" id="PF00580">
    <property type="entry name" value="UvrD-helicase"/>
    <property type="match status" value="1"/>
</dbReference>
<keyword evidence="6" id="KW-0238">DNA-binding</keyword>
<name>A0A379DYI9_9BACT</name>
<dbReference type="PROSITE" id="PS51198">
    <property type="entry name" value="UVRD_HELICASE_ATP_BIND"/>
    <property type="match status" value="1"/>
</dbReference>
<evidence type="ECO:0000256" key="9">
    <source>
        <dbReference type="ARBA" id="ARBA00034808"/>
    </source>
</evidence>
<evidence type="ECO:0000256" key="13">
    <source>
        <dbReference type="SAM" id="MobiDB-lite"/>
    </source>
</evidence>
<dbReference type="GO" id="GO:0000725">
    <property type="term" value="P:recombinational repair"/>
    <property type="evidence" value="ECO:0007669"/>
    <property type="project" value="TreeGrafter"/>
</dbReference>
<keyword evidence="7" id="KW-0413">Isomerase</keyword>
<dbReference type="InterPro" id="IPR027417">
    <property type="entry name" value="P-loop_NTPase"/>
</dbReference>
<dbReference type="InterPro" id="IPR013986">
    <property type="entry name" value="DExx_box_DNA_helicase_dom_sf"/>
</dbReference>
<evidence type="ECO:0000256" key="3">
    <source>
        <dbReference type="ARBA" id="ARBA00022801"/>
    </source>
</evidence>
<evidence type="ECO:0000256" key="4">
    <source>
        <dbReference type="ARBA" id="ARBA00022806"/>
    </source>
</evidence>
<dbReference type="SUPFAM" id="SSF52540">
    <property type="entry name" value="P-loop containing nucleoside triphosphate hydrolases"/>
    <property type="match status" value="1"/>
</dbReference>
<sequence length="841" mass="95563">MQDNTEEKIKELLSGLNENQRAAVEYCQGASLVVAGAGSGKTRVLTYKIAYLMMCGVLPYRILALTFTNKAAKEMQSRIGQLVSHDDAKQLYMGTFHSVFSRILRAEADKLGYERNFTIYDESDSRSLIKTIVKSLGLDDKKYKVSSVHGLISMAKNHLITADAYSNDQAAKERDRAAQMPAVSQIYTTYQAHCRQSNAMDFDDLLVNTYRLFQEHEDICKKYAERFQYILVDEYQDTNIVQTAIVQLLAQQHQRICVVGDDYQSIYSFRGANIDNILDFQNRFNDVKVFKLERNYRSTQKIVEAANSLMKHNSRQIPKDVYSKESEGAKISYKPCYSDREEAMVVVKEINQLKRRQSFEYDAFAILYRTNAQSRSFEDELRKNNIPYQIFGGTAFYQRKEIKDIIAYFRMVANPNDEEAFKRIVNYPARGIGNTTIQKILDCADEHQVSLWEIVSDPLKYNLAVNKGTLAKINGFTDIITNFIKQLATTDAYTLGSEIIKESGMMAELNRGIEAEDVARRENLDEFLGSLQAFVEGNREEGREEETFLTDFLQEVSLYSDLDKATEDKPKVTLMTIHAAKGLEFPVVFIVGLEENVFPNQMSATSLRELEEERRLLYVAMTRAEQFCILTNAKNRYRYGSMQFNNPSRFIADIDPKYIAADEEMSLNSGGTGRMPWDRPASSDNFRDYEPNKPYTGSREWESGNFQKGGRWQNANPVASQFRADPKPKITERKAPERAIDPLSARTKQRLMSEGGNFKKLSAAIANGGRQYSEPTLSANVSNAAVGELKVGNIIEHQRFGIGEVMGIEGVGENTKATVTFRNAGTKQLLLKFAKYKIVKD</sequence>
<evidence type="ECO:0000256" key="6">
    <source>
        <dbReference type="ARBA" id="ARBA00023125"/>
    </source>
</evidence>
<evidence type="ECO:0000256" key="10">
    <source>
        <dbReference type="ARBA" id="ARBA00034923"/>
    </source>
</evidence>
<dbReference type="PANTHER" id="PTHR11070">
    <property type="entry name" value="UVRD / RECB / PCRA DNA HELICASE FAMILY MEMBER"/>
    <property type="match status" value="1"/>
</dbReference>
<reference evidence="16 17" key="1">
    <citation type="submission" date="2018-06" db="EMBL/GenBank/DDBJ databases">
        <authorList>
            <consortium name="Pathogen Informatics"/>
            <person name="Doyle S."/>
        </authorList>
    </citation>
    <scope>NUCLEOTIDE SEQUENCE [LARGE SCALE GENOMIC DNA]</scope>
    <source>
        <strain evidence="16 17">NCTC11157</strain>
    </source>
</reference>
<comment type="catalytic activity">
    <reaction evidence="11">
        <text>ATP + H2O = ADP + phosphate + H(+)</text>
        <dbReference type="Rhea" id="RHEA:13065"/>
        <dbReference type="ChEBI" id="CHEBI:15377"/>
        <dbReference type="ChEBI" id="CHEBI:15378"/>
        <dbReference type="ChEBI" id="CHEBI:30616"/>
        <dbReference type="ChEBI" id="CHEBI:43474"/>
        <dbReference type="ChEBI" id="CHEBI:456216"/>
        <dbReference type="EC" id="5.6.2.4"/>
    </reaction>
</comment>
<evidence type="ECO:0000259" key="14">
    <source>
        <dbReference type="PROSITE" id="PS51198"/>
    </source>
</evidence>
<feature type="binding site" evidence="12">
    <location>
        <begin position="35"/>
        <end position="42"/>
    </location>
    <ligand>
        <name>ATP</name>
        <dbReference type="ChEBI" id="CHEBI:30616"/>
    </ligand>
</feature>
<comment type="catalytic activity">
    <reaction evidence="8">
        <text>Couples ATP hydrolysis with the unwinding of duplex DNA by translocating in the 3'-5' direction.</text>
        <dbReference type="EC" id="5.6.2.4"/>
    </reaction>
</comment>
<dbReference type="PROSITE" id="PS51217">
    <property type="entry name" value="UVRD_HELICASE_CTER"/>
    <property type="match status" value="1"/>
</dbReference>
<dbReference type="OrthoDB" id="9810135at2"/>
<evidence type="ECO:0000256" key="8">
    <source>
        <dbReference type="ARBA" id="ARBA00034617"/>
    </source>
</evidence>
<dbReference type="Gene3D" id="3.40.50.300">
    <property type="entry name" value="P-loop containing nucleotide triphosphate hydrolases"/>
    <property type="match status" value="2"/>
</dbReference>
<evidence type="ECO:0000259" key="15">
    <source>
        <dbReference type="PROSITE" id="PS51217"/>
    </source>
</evidence>
<dbReference type="EMBL" id="UGTL01000001">
    <property type="protein sequence ID" value="SUB85485.1"/>
    <property type="molecule type" value="Genomic_DNA"/>
</dbReference>
<feature type="domain" description="UvrD-like helicase C-terminal" evidence="15">
    <location>
        <begin position="300"/>
        <end position="582"/>
    </location>
</feature>
<keyword evidence="4 12" id="KW-0347">Helicase</keyword>
<organism evidence="16 17">
    <name type="scientific">Prevotella disiens</name>
    <dbReference type="NCBI Taxonomy" id="28130"/>
    <lineage>
        <taxon>Bacteria</taxon>
        <taxon>Pseudomonadati</taxon>
        <taxon>Bacteroidota</taxon>
        <taxon>Bacteroidia</taxon>
        <taxon>Bacteroidales</taxon>
        <taxon>Prevotellaceae</taxon>
        <taxon>Prevotella</taxon>
    </lineage>
</organism>
<comment type="similarity">
    <text evidence="1">Belongs to the helicase family. UvrD subfamily.</text>
</comment>
<keyword evidence="3 12" id="KW-0378">Hydrolase</keyword>
<dbReference type="PANTHER" id="PTHR11070:SF2">
    <property type="entry name" value="ATP-DEPENDENT DNA HELICASE SRS2"/>
    <property type="match status" value="1"/>
</dbReference>
<dbReference type="AlphaFoldDB" id="A0A379DYI9"/>
<dbReference type="Pfam" id="PF21196">
    <property type="entry name" value="PcrA_UvrD_tudor"/>
    <property type="match status" value="1"/>
</dbReference>
<dbReference type="GO" id="GO:0033202">
    <property type="term" value="C:DNA helicase complex"/>
    <property type="evidence" value="ECO:0007669"/>
    <property type="project" value="TreeGrafter"/>
</dbReference>
<dbReference type="RefSeq" id="WP_021670019.1">
    <property type="nucleotide sequence ID" value="NZ_UGTL01000001.1"/>
</dbReference>
<evidence type="ECO:0000256" key="11">
    <source>
        <dbReference type="ARBA" id="ARBA00048988"/>
    </source>
</evidence>
<keyword evidence="2 12" id="KW-0547">Nucleotide-binding</keyword>
<evidence type="ECO:0000256" key="2">
    <source>
        <dbReference type="ARBA" id="ARBA00022741"/>
    </source>
</evidence>
<dbReference type="GO" id="GO:0016887">
    <property type="term" value="F:ATP hydrolysis activity"/>
    <property type="evidence" value="ECO:0007669"/>
    <property type="project" value="RHEA"/>
</dbReference>
<evidence type="ECO:0000256" key="7">
    <source>
        <dbReference type="ARBA" id="ARBA00023235"/>
    </source>
</evidence>
<dbReference type="Proteomes" id="UP000254072">
    <property type="component" value="Unassembled WGS sequence"/>
</dbReference>
<dbReference type="GeneID" id="91082405"/>
<dbReference type="EC" id="5.6.2.4" evidence="9"/>
<dbReference type="GO" id="GO:0043138">
    <property type="term" value="F:3'-5' DNA helicase activity"/>
    <property type="evidence" value="ECO:0007669"/>
    <property type="project" value="UniProtKB-EC"/>
</dbReference>